<evidence type="ECO:0008006" key="8">
    <source>
        <dbReference type="Google" id="ProtNLM"/>
    </source>
</evidence>
<dbReference type="Proteomes" id="UP000288216">
    <property type="component" value="Unassembled WGS sequence"/>
</dbReference>
<evidence type="ECO:0000259" key="5">
    <source>
        <dbReference type="PROSITE" id="PS51233"/>
    </source>
</evidence>
<dbReference type="InterPro" id="IPR001007">
    <property type="entry name" value="VWF_dom"/>
</dbReference>
<dbReference type="Pfam" id="PF25961">
    <property type="entry name" value="OTOGL_N"/>
    <property type="match status" value="1"/>
</dbReference>
<feature type="domain" description="EGF-like" evidence="4">
    <location>
        <begin position="55"/>
        <end position="88"/>
    </location>
</feature>
<dbReference type="PANTHER" id="PTHR11339:SF228">
    <property type="entry name" value="OTOGELIN"/>
    <property type="match status" value="1"/>
</dbReference>
<feature type="domain" description="VWFD" evidence="5">
    <location>
        <begin position="351"/>
        <end position="446"/>
    </location>
</feature>
<gene>
    <name evidence="6" type="ORF">scyTo_0008639</name>
</gene>
<dbReference type="STRING" id="75743.A0A401PC41"/>
<comment type="caution">
    <text evidence="6">The sequence shown here is derived from an EMBL/GenBank/DDBJ whole genome shotgun (WGS) entry which is preliminary data.</text>
</comment>
<feature type="domain" description="VWFD" evidence="5">
    <location>
        <begin position="41"/>
        <end position="232"/>
    </location>
</feature>
<dbReference type="InterPro" id="IPR050780">
    <property type="entry name" value="Mucin_vWF_Thrombospondin_sf"/>
</dbReference>
<dbReference type="AlphaFoldDB" id="A0A401PC41"/>
<keyword evidence="1 3" id="KW-1015">Disulfide bond</keyword>
<dbReference type="SUPFAM" id="SSF57567">
    <property type="entry name" value="Serine protease inhibitors"/>
    <property type="match status" value="1"/>
</dbReference>
<dbReference type="InterPro" id="IPR001846">
    <property type="entry name" value="VWF_type-D"/>
</dbReference>
<evidence type="ECO:0000259" key="4">
    <source>
        <dbReference type="PROSITE" id="PS50026"/>
    </source>
</evidence>
<dbReference type="SMART" id="SM00215">
    <property type="entry name" value="VWC_out"/>
    <property type="match status" value="1"/>
</dbReference>
<keyword evidence="7" id="KW-1185">Reference proteome</keyword>
<dbReference type="InterPro" id="IPR000742">
    <property type="entry name" value="EGF"/>
</dbReference>
<evidence type="ECO:0000313" key="7">
    <source>
        <dbReference type="Proteomes" id="UP000288216"/>
    </source>
</evidence>
<name>A0A401PC41_SCYTO</name>
<keyword evidence="3" id="KW-0245">EGF-like domain</keyword>
<dbReference type="InterPro" id="IPR058754">
    <property type="entry name" value="OTOGL-like_N"/>
</dbReference>
<evidence type="ECO:0000256" key="1">
    <source>
        <dbReference type="ARBA" id="ARBA00023157"/>
    </source>
</evidence>
<organism evidence="6 7">
    <name type="scientific">Scyliorhinus torazame</name>
    <name type="common">Cloudy catshark</name>
    <name type="synonym">Catulus torazame</name>
    <dbReference type="NCBI Taxonomy" id="75743"/>
    <lineage>
        <taxon>Eukaryota</taxon>
        <taxon>Metazoa</taxon>
        <taxon>Chordata</taxon>
        <taxon>Craniata</taxon>
        <taxon>Vertebrata</taxon>
        <taxon>Chondrichthyes</taxon>
        <taxon>Elasmobranchii</taxon>
        <taxon>Galeomorphii</taxon>
        <taxon>Galeoidea</taxon>
        <taxon>Carcharhiniformes</taxon>
        <taxon>Scyliorhinidae</taxon>
        <taxon>Scyliorhinus</taxon>
    </lineage>
</organism>
<dbReference type="OrthoDB" id="8921018at2759"/>
<feature type="disulfide bond" evidence="3">
    <location>
        <begin position="59"/>
        <end position="69"/>
    </location>
</feature>
<protein>
    <recommendedName>
        <fullName evidence="8">VWFD domain-containing protein</fullName>
    </recommendedName>
</protein>
<dbReference type="InterPro" id="IPR036084">
    <property type="entry name" value="Ser_inhib-like_sf"/>
</dbReference>
<sequence>MSIDETSERKSNRIIRQKRDIISQGEQTLQSPAVPSFLFGTTASAWRSAPLLGASKTRCSLPCLNAGICINVDQCDCTEFEANGTRCQTVPNRGSGRDLICRTWGQHNYETFDGLYYYYPGNCTYTLVRECKQSQQSFAIQLPYIIGNLKFEQIAGYILVRHHHGFSLAWDGGSGIYIKMNMDYVGKICGLCGNFNGNMHDDMYTSYGLLTEDIAIFGNSWKEDMPDKKPCHIIPVSYPAPSDRPLHDWRQLFNQCVAICEDEFVHQECIDCCPMSCGLEQECVGSDFQCLDGCYCPQGLIHENGTCLNRIECPCMFQGIPYTSGSVIQEHCTYCICIGGIWNCTKNNCPAECSVTGDIYFKTFDERVYTFHATCQYILAKSHNSGKFTISLQNSQCGSNLNGACIQSVSLVVDEDAKKQVTLTRSGEVYHSNQYRISLPYRDGMK</sequence>
<keyword evidence="2" id="KW-0325">Glycoprotein</keyword>
<dbReference type="Pfam" id="PF00094">
    <property type="entry name" value="VWD"/>
    <property type="match status" value="2"/>
</dbReference>
<reference evidence="6 7" key="1">
    <citation type="journal article" date="2018" name="Nat. Ecol. Evol.">
        <title>Shark genomes provide insights into elasmobranch evolution and the origin of vertebrates.</title>
        <authorList>
            <person name="Hara Y"/>
            <person name="Yamaguchi K"/>
            <person name="Onimaru K"/>
            <person name="Kadota M"/>
            <person name="Koyanagi M"/>
            <person name="Keeley SD"/>
            <person name="Tatsumi K"/>
            <person name="Tanaka K"/>
            <person name="Motone F"/>
            <person name="Kageyama Y"/>
            <person name="Nozu R"/>
            <person name="Adachi N"/>
            <person name="Nishimura O"/>
            <person name="Nakagawa R"/>
            <person name="Tanegashima C"/>
            <person name="Kiyatake I"/>
            <person name="Matsumoto R"/>
            <person name="Murakumo K"/>
            <person name="Nishida K"/>
            <person name="Terakita A"/>
            <person name="Kuratani S"/>
            <person name="Sato K"/>
            <person name="Hyodo S Kuraku.S."/>
        </authorList>
    </citation>
    <scope>NUCLEOTIDE SEQUENCE [LARGE SCALE GENOMIC DNA]</scope>
</reference>
<comment type="caution">
    <text evidence="3">Lacks conserved residue(s) required for the propagation of feature annotation.</text>
</comment>
<evidence type="ECO:0000256" key="2">
    <source>
        <dbReference type="ARBA" id="ARBA00023180"/>
    </source>
</evidence>
<dbReference type="CDD" id="cd19941">
    <property type="entry name" value="TIL"/>
    <property type="match status" value="1"/>
</dbReference>
<proteinExistence type="predicted"/>
<evidence type="ECO:0000313" key="6">
    <source>
        <dbReference type="EMBL" id="GCB70678.1"/>
    </source>
</evidence>
<dbReference type="PROSITE" id="PS51233">
    <property type="entry name" value="VWFD"/>
    <property type="match status" value="2"/>
</dbReference>
<dbReference type="PANTHER" id="PTHR11339">
    <property type="entry name" value="EXTRACELLULAR MATRIX GLYCOPROTEIN RELATED"/>
    <property type="match status" value="1"/>
</dbReference>
<accession>A0A401PC41</accession>
<evidence type="ECO:0000256" key="3">
    <source>
        <dbReference type="PROSITE-ProRule" id="PRU00076"/>
    </source>
</evidence>
<dbReference type="EMBL" id="BFAA01003353">
    <property type="protein sequence ID" value="GCB70678.1"/>
    <property type="molecule type" value="Genomic_DNA"/>
</dbReference>
<dbReference type="SMART" id="SM00216">
    <property type="entry name" value="VWD"/>
    <property type="match status" value="1"/>
</dbReference>
<dbReference type="PROSITE" id="PS50026">
    <property type="entry name" value="EGF_3"/>
    <property type="match status" value="1"/>
</dbReference>
<dbReference type="OMA" id="YIHACAI"/>